<keyword evidence="3" id="KW-0378">Hydrolase</keyword>
<dbReference type="SUPFAM" id="SSF53474">
    <property type="entry name" value="alpha/beta-Hydrolases"/>
    <property type="match status" value="1"/>
</dbReference>
<dbReference type="EMBL" id="BAAAZH010000028">
    <property type="protein sequence ID" value="GAA4126662.1"/>
    <property type="molecule type" value="Genomic_DNA"/>
</dbReference>
<evidence type="ECO:0000256" key="2">
    <source>
        <dbReference type="ARBA" id="ARBA00022487"/>
    </source>
</evidence>
<keyword evidence="7" id="KW-1185">Reference proteome</keyword>
<comment type="caution">
    <text evidence="6">The sequence shown here is derived from an EMBL/GenBank/DDBJ whole genome shotgun (WGS) entry which is preliminary data.</text>
</comment>
<dbReference type="Gene3D" id="3.40.50.1820">
    <property type="entry name" value="alpha/beta hydrolase"/>
    <property type="match status" value="1"/>
</dbReference>
<dbReference type="Pfam" id="PF01083">
    <property type="entry name" value="Cutinase"/>
    <property type="match status" value="1"/>
</dbReference>
<dbReference type="Proteomes" id="UP001501495">
    <property type="component" value="Unassembled WGS sequence"/>
</dbReference>
<dbReference type="RefSeq" id="WP_344734913.1">
    <property type="nucleotide sequence ID" value="NZ_BAAAZH010000028.1"/>
</dbReference>
<keyword evidence="4" id="KW-1015">Disulfide bond</keyword>
<proteinExistence type="inferred from homology"/>
<dbReference type="PANTHER" id="PTHR33630:SF9">
    <property type="entry name" value="CUTINASE 4"/>
    <property type="match status" value="1"/>
</dbReference>
<evidence type="ECO:0000256" key="4">
    <source>
        <dbReference type="ARBA" id="ARBA00023157"/>
    </source>
</evidence>
<dbReference type="SMART" id="SM01110">
    <property type="entry name" value="Cutinase"/>
    <property type="match status" value="1"/>
</dbReference>
<feature type="compositionally biased region" description="Polar residues" evidence="5">
    <location>
        <begin position="7"/>
        <end position="18"/>
    </location>
</feature>
<keyword evidence="2" id="KW-0719">Serine esterase</keyword>
<comment type="similarity">
    <text evidence="1">Belongs to the cutinase family.</text>
</comment>
<evidence type="ECO:0000313" key="6">
    <source>
        <dbReference type="EMBL" id="GAA4126662.1"/>
    </source>
</evidence>
<protein>
    <recommendedName>
        <fullName evidence="8">Cutinase</fullName>
    </recommendedName>
</protein>
<evidence type="ECO:0008006" key="8">
    <source>
        <dbReference type="Google" id="ProtNLM"/>
    </source>
</evidence>
<evidence type="ECO:0000256" key="1">
    <source>
        <dbReference type="ARBA" id="ARBA00007534"/>
    </source>
</evidence>
<accession>A0ABP7XVS0</accession>
<sequence length="290" mass="30084">MLRSRTTRIQASTSTSARAQDRTPVRRSRVLAVLLATGASAAVLTAAPLAGSANAGTTKAPVAAPSCVDLLLLGARGSGQWAAGHDDDRGYGPQVRIAVDRLVADLRADGVTTLDEPVDYPAEGMQTFAVNPKKYWAGVEKGVTWVQQRVSSFRASCPTSSVALLGYSQGSIVMHRVLQRGVDGTSNRSWLGAAVLIADADRVAFDNTTNHGSAGAGTTGMAQKAGSVSGSSSTKLASWSSDLVHSVCNEGDTFCSNTANNSTHYGYKGTPEVLEALAEAEESLVARAGQ</sequence>
<evidence type="ECO:0000256" key="5">
    <source>
        <dbReference type="SAM" id="MobiDB-lite"/>
    </source>
</evidence>
<gene>
    <name evidence="6" type="ORF">GCM10022215_36520</name>
</gene>
<feature type="region of interest" description="Disordered" evidence="5">
    <location>
        <begin position="1"/>
        <end position="23"/>
    </location>
</feature>
<organism evidence="6 7">
    <name type="scientific">Nocardioides fonticola</name>
    <dbReference type="NCBI Taxonomy" id="450363"/>
    <lineage>
        <taxon>Bacteria</taxon>
        <taxon>Bacillati</taxon>
        <taxon>Actinomycetota</taxon>
        <taxon>Actinomycetes</taxon>
        <taxon>Propionibacteriales</taxon>
        <taxon>Nocardioidaceae</taxon>
        <taxon>Nocardioides</taxon>
    </lineage>
</organism>
<dbReference type="PANTHER" id="PTHR33630">
    <property type="entry name" value="CUTINASE RV1984C-RELATED-RELATED"/>
    <property type="match status" value="1"/>
</dbReference>
<reference evidence="7" key="1">
    <citation type="journal article" date="2019" name="Int. J. Syst. Evol. Microbiol.">
        <title>The Global Catalogue of Microorganisms (GCM) 10K type strain sequencing project: providing services to taxonomists for standard genome sequencing and annotation.</title>
        <authorList>
            <consortium name="The Broad Institute Genomics Platform"/>
            <consortium name="The Broad Institute Genome Sequencing Center for Infectious Disease"/>
            <person name="Wu L."/>
            <person name="Ma J."/>
        </authorList>
    </citation>
    <scope>NUCLEOTIDE SEQUENCE [LARGE SCALE GENOMIC DNA]</scope>
    <source>
        <strain evidence="7">JCM 16703</strain>
    </source>
</reference>
<name>A0ABP7XVS0_9ACTN</name>
<dbReference type="InterPro" id="IPR029058">
    <property type="entry name" value="AB_hydrolase_fold"/>
</dbReference>
<evidence type="ECO:0000256" key="3">
    <source>
        <dbReference type="ARBA" id="ARBA00022801"/>
    </source>
</evidence>
<dbReference type="InterPro" id="IPR000675">
    <property type="entry name" value="Cutinase/axe"/>
</dbReference>
<evidence type="ECO:0000313" key="7">
    <source>
        <dbReference type="Proteomes" id="UP001501495"/>
    </source>
</evidence>